<dbReference type="Proteomes" id="UP001287356">
    <property type="component" value="Unassembled WGS sequence"/>
</dbReference>
<dbReference type="InterPro" id="IPR027417">
    <property type="entry name" value="P-loop_NTPase"/>
</dbReference>
<reference evidence="2" key="1">
    <citation type="journal article" date="2023" name="Mol. Phylogenet. Evol.">
        <title>Genome-scale phylogeny and comparative genomics of the fungal order Sordariales.</title>
        <authorList>
            <person name="Hensen N."/>
            <person name="Bonometti L."/>
            <person name="Westerberg I."/>
            <person name="Brannstrom I.O."/>
            <person name="Guillou S."/>
            <person name="Cros-Aarteil S."/>
            <person name="Calhoun S."/>
            <person name="Haridas S."/>
            <person name="Kuo A."/>
            <person name="Mondo S."/>
            <person name="Pangilinan J."/>
            <person name="Riley R."/>
            <person name="LaButti K."/>
            <person name="Andreopoulos B."/>
            <person name="Lipzen A."/>
            <person name="Chen C."/>
            <person name="Yan M."/>
            <person name="Daum C."/>
            <person name="Ng V."/>
            <person name="Clum A."/>
            <person name="Steindorff A."/>
            <person name="Ohm R.A."/>
            <person name="Martin F."/>
            <person name="Silar P."/>
            <person name="Natvig D.O."/>
            <person name="Lalanne C."/>
            <person name="Gautier V."/>
            <person name="Ament-Velasquez S.L."/>
            <person name="Kruys A."/>
            <person name="Hutchinson M.I."/>
            <person name="Powell A.J."/>
            <person name="Barry K."/>
            <person name="Miller A.N."/>
            <person name="Grigoriev I.V."/>
            <person name="Debuchy R."/>
            <person name="Gladieux P."/>
            <person name="Hiltunen Thoren M."/>
            <person name="Johannesson H."/>
        </authorList>
    </citation>
    <scope>NUCLEOTIDE SEQUENCE</scope>
    <source>
        <strain evidence="2">CBS 958.72</strain>
    </source>
</reference>
<feature type="chain" id="PRO_5042089311" evidence="1">
    <location>
        <begin position="25"/>
        <end position="191"/>
    </location>
</feature>
<gene>
    <name evidence="2" type="ORF">B0T24DRAFT_668121</name>
</gene>
<feature type="signal peptide" evidence="1">
    <location>
        <begin position="1"/>
        <end position="24"/>
    </location>
</feature>
<keyword evidence="3" id="KW-1185">Reference proteome</keyword>
<protein>
    <submittedName>
        <fullName evidence="2">Uncharacterized protein</fullName>
    </submittedName>
</protein>
<dbReference type="AlphaFoldDB" id="A0AAE0K7E0"/>
<dbReference type="EMBL" id="JAULSN010000005">
    <property type="protein sequence ID" value="KAK3371484.1"/>
    <property type="molecule type" value="Genomic_DNA"/>
</dbReference>
<accession>A0AAE0K7E0</accession>
<proteinExistence type="predicted"/>
<evidence type="ECO:0000313" key="3">
    <source>
        <dbReference type="Proteomes" id="UP001287356"/>
    </source>
</evidence>
<comment type="caution">
    <text evidence="2">The sequence shown here is derived from an EMBL/GenBank/DDBJ whole genome shotgun (WGS) entry which is preliminary data.</text>
</comment>
<evidence type="ECO:0000256" key="1">
    <source>
        <dbReference type="SAM" id="SignalP"/>
    </source>
</evidence>
<keyword evidence="1" id="KW-0732">Signal</keyword>
<sequence length="191" mass="20558">MAIPAWVFCCVLFVVCLSYLYVDLSPPTRPRARARARARILFAGLYNAAKPAMAMRSAGAGAGPRGYRQLGVITTSPLGLAAAAERMRGREIESSAIDLGCGAAVAECQGRYRYLFGATELVYFVVDARWPLDRLEVVADELRALRAAEGLEGVPSVPVASHGDGPGAAPEEFIRDFICDRLRLPQDQVSA</sequence>
<evidence type="ECO:0000313" key="2">
    <source>
        <dbReference type="EMBL" id="KAK3371484.1"/>
    </source>
</evidence>
<dbReference type="Gene3D" id="3.40.50.300">
    <property type="entry name" value="P-loop containing nucleotide triphosphate hydrolases"/>
    <property type="match status" value="1"/>
</dbReference>
<organism evidence="2 3">
    <name type="scientific">Lasiosphaeria ovina</name>
    <dbReference type="NCBI Taxonomy" id="92902"/>
    <lineage>
        <taxon>Eukaryota</taxon>
        <taxon>Fungi</taxon>
        <taxon>Dikarya</taxon>
        <taxon>Ascomycota</taxon>
        <taxon>Pezizomycotina</taxon>
        <taxon>Sordariomycetes</taxon>
        <taxon>Sordariomycetidae</taxon>
        <taxon>Sordariales</taxon>
        <taxon>Lasiosphaeriaceae</taxon>
        <taxon>Lasiosphaeria</taxon>
    </lineage>
</organism>
<name>A0AAE0K7E0_9PEZI</name>
<reference evidence="2" key="2">
    <citation type="submission" date="2023-06" db="EMBL/GenBank/DDBJ databases">
        <authorList>
            <consortium name="Lawrence Berkeley National Laboratory"/>
            <person name="Haridas S."/>
            <person name="Hensen N."/>
            <person name="Bonometti L."/>
            <person name="Westerberg I."/>
            <person name="Brannstrom I.O."/>
            <person name="Guillou S."/>
            <person name="Cros-Aarteil S."/>
            <person name="Calhoun S."/>
            <person name="Kuo A."/>
            <person name="Mondo S."/>
            <person name="Pangilinan J."/>
            <person name="Riley R."/>
            <person name="Labutti K."/>
            <person name="Andreopoulos B."/>
            <person name="Lipzen A."/>
            <person name="Chen C."/>
            <person name="Yanf M."/>
            <person name="Daum C."/>
            <person name="Ng V."/>
            <person name="Clum A."/>
            <person name="Steindorff A."/>
            <person name="Ohm R."/>
            <person name="Martin F."/>
            <person name="Silar P."/>
            <person name="Natvig D."/>
            <person name="Lalanne C."/>
            <person name="Gautier V."/>
            <person name="Ament-Velasquez S.L."/>
            <person name="Kruys A."/>
            <person name="Hutchinson M.I."/>
            <person name="Powell A.J."/>
            <person name="Barry K."/>
            <person name="Miller A.N."/>
            <person name="Grigoriev I.V."/>
            <person name="Debuchy R."/>
            <person name="Gladieux P."/>
            <person name="Thoren M.H."/>
            <person name="Johannesson H."/>
        </authorList>
    </citation>
    <scope>NUCLEOTIDE SEQUENCE</scope>
    <source>
        <strain evidence="2">CBS 958.72</strain>
    </source>
</reference>